<evidence type="ECO:0000313" key="3">
    <source>
        <dbReference type="EMBL" id="OXB08655.1"/>
    </source>
</evidence>
<feature type="region of interest" description="Disordered" evidence="1">
    <location>
        <begin position="6161"/>
        <end position="6184"/>
    </location>
</feature>
<dbReference type="InterPro" id="IPR028974">
    <property type="entry name" value="TSP_type-3_rpt"/>
</dbReference>
<dbReference type="Pfam" id="PF24346">
    <property type="entry name" value="DUF7507"/>
    <property type="match status" value="11"/>
</dbReference>
<dbReference type="SMART" id="SM00710">
    <property type="entry name" value="PbH1"/>
    <property type="match status" value="11"/>
</dbReference>
<dbReference type="EMBL" id="MUHD01000016">
    <property type="protein sequence ID" value="OXB08655.1"/>
    <property type="molecule type" value="Genomic_DNA"/>
</dbReference>
<dbReference type="NCBIfam" id="TIGR01451">
    <property type="entry name" value="B_ant_repeat"/>
    <property type="match status" value="10"/>
</dbReference>
<comment type="caution">
    <text evidence="3">The sequence shown here is derived from an EMBL/GenBank/DDBJ whole genome shotgun (WGS) entry which is preliminary data.</text>
</comment>
<evidence type="ECO:0000256" key="1">
    <source>
        <dbReference type="SAM" id="MobiDB-lite"/>
    </source>
</evidence>
<dbReference type="PANTHER" id="PTHR10199">
    <property type="entry name" value="THROMBOSPONDIN"/>
    <property type="match status" value="1"/>
</dbReference>
<dbReference type="InterPro" id="IPR047589">
    <property type="entry name" value="DUF11_rpt"/>
</dbReference>
<dbReference type="Gene3D" id="2.60.40.10">
    <property type="entry name" value="Immunoglobulins"/>
    <property type="match status" value="6"/>
</dbReference>
<proteinExistence type="predicted"/>
<feature type="compositionally biased region" description="Polar residues" evidence="1">
    <location>
        <begin position="5789"/>
        <end position="5809"/>
    </location>
</feature>
<feature type="region of interest" description="Disordered" evidence="1">
    <location>
        <begin position="5789"/>
        <end position="5814"/>
    </location>
</feature>
<name>A0ABX4CVJ8_9FLAO</name>
<dbReference type="PROSITE" id="PS00018">
    <property type="entry name" value="EF_HAND_1"/>
    <property type="match status" value="1"/>
</dbReference>
<feature type="region of interest" description="Disordered" evidence="1">
    <location>
        <begin position="5665"/>
        <end position="5685"/>
    </location>
</feature>
<dbReference type="InterPro" id="IPR008979">
    <property type="entry name" value="Galactose-bd-like_sf"/>
</dbReference>
<dbReference type="InterPro" id="IPR018247">
    <property type="entry name" value="EF_Hand_1_Ca_BS"/>
</dbReference>
<dbReference type="InterPro" id="IPR003343">
    <property type="entry name" value="Big_2"/>
</dbReference>
<feature type="domain" description="BIG2" evidence="2">
    <location>
        <begin position="4212"/>
        <end position="4284"/>
    </location>
</feature>
<dbReference type="SUPFAM" id="SSF103647">
    <property type="entry name" value="TSP type-3 repeat"/>
    <property type="match status" value="3"/>
</dbReference>
<dbReference type="Pfam" id="PF13585">
    <property type="entry name" value="CHU_C"/>
    <property type="match status" value="1"/>
</dbReference>
<keyword evidence="4" id="KW-1185">Reference proteome</keyword>
<organism evidence="3 4">
    <name type="scientific">Flavobacterium plurextorum</name>
    <dbReference type="NCBI Taxonomy" id="1114867"/>
    <lineage>
        <taxon>Bacteria</taxon>
        <taxon>Pseudomonadati</taxon>
        <taxon>Bacteroidota</taxon>
        <taxon>Flavobacteriia</taxon>
        <taxon>Flavobacteriales</taxon>
        <taxon>Flavobacteriaceae</taxon>
        <taxon>Flavobacterium</taxon>
    </lineage>
</organism>
<feature type="region of interest" description="Disordered" evidence="1">
    <location>
        <begin position="6285"/>
        <end position="6305"/>
    </location>
</feature>
<dbReference type="InterPro" id="IPR025592">
    <property type="entry name" value="DUF4347"/>
</dbReference>
<dbReference type="InterPro" id="IPR008964">
    <property type="entry name" value="Invasin/intimin_cell_adhesion"/>
</dbReference>
<dbReference type="Pfam" id="PF02368">
    <property type="entry name" value="Big_2"/>
    <property type="match status" value="1"/>
</dbReference>
<dbReference type="PANTHER" id="PTHR10199:SF119">
    <property type="entry name" value="RE20510P"/>
    <property type="match status" value="1"/>
</dbReference>
<dbReference type="InterPro" id="IPR055354">
    <property type="entry name" value="DUF7507"/>
</dbReference>
<dbReference type="Proteomes" id="UP000198381">
    <property type="component" value="Unassembled WGS sequence"/>
</dbReference>
<dbReference type="SUPFAM" id="SSF49785">
    <property type="entry name" value="Galactose-binding domain-like"/>
    <property type="match status" value="1"/>
</dbReference>
<feature type="domain" description="BIG2" evidence="2">
    <location>
        <begin position="4122"/>
        <end position="4201"/>
    </location>
</feature>
<dbReference type="Gene3D" id="4.10.1080.10">
    <property type="entry name" value="TSP type-3 repeat"/>
    <property type="match status" value="2"/>
</dbReference>
<feature type="domain" description="BIG2" evidence="2">
    <location>
        <begin position="5486"/>
        <end position="5565"/>
    </location>
</feature>
<feature type="region of interest" description="Disordered" evidence="1">
    <location>
        <begin position="6037"/>
        <end position="6062"/>
    </location>
</feature>
<dbReference type="InterPro" id="IPR006626">
    <property type="entry name" value="PbH1"/>
</dbReference>
<reference evidence="3 4" key="1">
    <citation type="submission" date="2016-11" db="EMBL/GenBank/DDBJ databases">
        <title>Whole genomes of Flavobacteriaceae.</title>
        <authorList>
            <person name="Stine C."/>
            <person name="Li C."/>
            <person name="Tadesse D."/>
        </authorList>
    </citation>
    <scope>NUCLEOTIDE SEQUENCE [LARGE SCALE GENOMIC DNA]</scope>
    <source>
        <strain evidence="3 4">CCUG 60112</strain>
    </source>
</reference>
<dbReference type="Gene3D" id="2.60.40.1080">
    <property type="match status" value="3"/>
</dbReference>
<feature type="compositionally biased region" description="Polar residues" evidence="1">
    <location>
        <begin position="6161"/>
        <end position="6181"/>
    </location>
</feature>
<evidence type="ECO:0000259" key="2">
    <source>
        <dbReference type="SMART" id="SM00635"/>
    </source>
</evidence>
<dbReference type="SUPFAM" id="SSF49373">
    <property type="entry name" value="Invasin/intimin cell-adhesion fragments"/>
    <property type="match status" value="3"/>
</dbReference>
<feature type="compositionally biased region" description="Polar residues" evidence="1">
    <location>
        <begin position="6037"/>
        <end position="6057"/>
    </location>
</feature>
<sequence>MFGKNFVFANKNTSDRNFYFDSSLVVLKNYSSDFSASKNVFHLFTHGRSGELLIDGKWRNSEEIAAWFLTNVDLDKYDYINLYGCEFAKGEKGILAVKNLEKQLHKKISASNNITGAGGDWILEIGSNQNTIAYPSYPYSLQCANYGTAPNQDFDCDGIINSLDIDDDNDGIVDSTESPSCFYLASEWNTGAKPANGVTITSGLTTTTGNFSELTNGVSNTTAVTFTAGQAILNANVYLFTFARAVKLDALYLQFNTVTQFGGTTKIQGSNTNNGSDWVDLSAAIALTAATNVTANGIVSATTSIKYPVTLNKTTAYKYIRITGAAASNIAAQNASEVYFDFNIASYVASYYSKATCVDANIDGDGFAPHMDLDSDGDGCSDAFEAGATTVTTANYVFPYTDSNGDGLVNAVDSDGDGITNYTSTYVAYAKNNLILLCNDSDGDGILDVNDIDDDNDGIPDKDEQALGSCVTTNCDSWVTPPSTGAGTTAPATIIVDGEEVSYTMTTNTSFTQQSGAYTLQCSGANVTNVPYWQRVDANNQTVTFNFSKPVTNFQIVMTAIESAPPGLLESIQVTTNNSTGQQTMCESCNKSGMVTIDSQNITVMGNGTAAEIFNVNGPVFTSVTVKVTSVGGAYLMSYGLCALKTYSESLYTDIDTDSDGIPNRLDLDSDGDNCPDLKEAKVSPATDIITPSALNNVGKSYGIATLSGSQLNPLAADTNNDGLNDSVDTDLNGSPDYSSSYIPSALSKAINLCSDMDGDGIPDLTDIDDDNDGITDAVESPSCFYTTINDLKTTANITSDLSFTSSSQPFPLTIDGNTATWADIDFGIVIDKNLVQLSLPLANPIPLSTVTIQIGINNAFPGSSFQLQGWSGSVWESLSATQAMATSSTTYTFTNTLNTSKAYSKYRIRGLAGYAASGTRLHEVNFTFAQPIVGSLQPRQNCTNDTDGDGIYNHQDLDSDGDGCSDLVESGVSPSTDIFTPSSVNNSNGTSYGITANKLAGSQLNPAAADTNNDGLNDSVDSDLNGITNYASTYIPYAIGSNYAACLDSDGDGILDIDDIDDDNDGILDAVESPSCFYTETEARNLINTTVASDFAWNTSFPLTNAYDGTTTNIAWANTAVTNIAGLGLIDFTVPTQKKTLLSNIQVVVGVTALSSSTSALWRLEGWDGTAWVALSAAQHMNTVSTSYTFSNTLQPAVKYIRYRVAGTTAVAGIPVNGRLVEVYVNYNNYAPSLYPKTNCISDLDGDGIPNHLDLDSDGDGCSDLGESGVNPSTDIFTPSSATNKEGKSYGIISSKLNGSQLNPAAADVNNDGLNDSVDPDLNGIPNYTSTYNPYAIGANIAACLDSDGDGINDVIDIDDDNDGILDAVESPACFYSTAEVTTPTTITSELLPYSTNVAVNTIDNNPATYGAFSPSVNWVGKELYKISLPTAVPITSVQLDLINWALSSTTAMTFKLQGSTNNTTWDDLSAAVASTALSGTFSVNNTLLPNNAYSYYRLLGVAGTSYYGGVTEIRLVSTTYNPSTNPKPTCATDTDGDGILNHLDLDSDGDGCSDAQEGGSTSSLTANYKFTGAVGANGLDNTLETLDNGVVTYTSTYNLYAINSSIKACTDTDGDGIVDVIDIDDDNDGVLDSVECPTLFASMTGNGGFSTAAASITNWYMGLASATLPIAEPFTPTVITITNTGSVYNYGIGGGNQVNSPLTGGLFDMYGGVNTATGVQYILQENDPSRPVVSKLPNVLVAGASYNYSFDLGNRGSGSANKYIVLLYNADTKMPEKIIESGVLNTLPAVSDTPSYKNITGSFIPTSSANYYLLFYPSVSGGANDDFAIDRVAVVGSGVSACDIDNDGIPNYLDLDSDGDGCPDTKEAVLYNHSTEASIVGNVQNGSGGAVTSTVSTPNAMVPGPYGSNGFADALQLASDANAYKYVYTYLFLATLKDISACDNKFLMDIDSDDDGIPDAVESPSCFYTETQAMDITEGVTSDFTWQAANPLSNTYDDNIATTNFGTVTPAISIQNKALITFDLPVIDAALIDNVKLNVGSTAFGTGKWKLQGLDLNTMVWTDLSVSAGQAMSAASTTYTFTNTLMPATRYYSYRIIGIDNINITDTAKLIEFSIQYKNYNPSLHRTKMGCSSDLDGDGVPNYIDRDTDGDGCPDAVEAGISLSLLVPSNFYNIGGEVSGAHVIVGGNYSSNGMSDSVETTPDSGIINYNSTYTLYARNSAFNLCTDTDGDGIPDLIDIDDDNDGIPDAVESPSCFYSYDEISVPSTVTTAVANTGVLSYVNDSNKSTTFAFTNSATKANVTVFEMTPQYPLEATAMEIEMGTGGQTIFSATNASLAIDGWNGTTWVNLLPAFTPPTTGILNFMTFTFTQNQTVKYSKFRLQGLAGTVTNNLVKEIRLIPAITYVASANPKASCSDDYDGDGIPNHHDLDSDNDGCFDKYEAHVTGVTLTGTYSDSLTVPANTTGDVGVNGLSNSVETVNDNAILNYNNTYQYAINAAIKFCTDTDGDGIPDSIDIDDDNDGILDTIEGNSDGEIAIKPTSNAFAFTSCSAPAAVVNNTVTFTTNGGVLSTATAADGFTYGEKGTGVDAGDKYSLTFATPVILSKLMVNSVFAPIGEFTVVYDDNTTATKLPVTIVAGQSPATYGYTNVSSSLSVNIDGTYGPYVANYLWGGSSNGQGGAILSFPTLSETKKIKSITFTIVAIPTGGTATLNGLVAPILRENCNLDTDNDGIPNHLDLDSDGDGCTDAFEAGTYNQSGVTMQAGNIKNGSGGAVTSTVSNPAAVVAGPYGNNGFADSVETAIDSGIYKAAYTYSDATTAAVHNCCPIITNNTISSNQTSCSNSTPAALNGSLPTLTPTGNTVQYQWMSSITSASTGFSNISGAVSQNYTFSAPLSQTTYFKRVAYVTGCSSSDNTSAVVTITVNSDTAGTASSTPTVCINTPITNITHTTSGATGIGTASGLPAGVTAAWATNTITISGIPTASGIFNYSIPLNGGCGGVNATGTITVTALNAAGTASSTPTVCINNAIPNITHTTTGATGIGTASGLPAGVTAGWALNTITISGIPSSSGTFNYTIPLTGGCGSTSAVGTITVTPANTAGSASSSPIVCVDTAISNITHTTTGAIGIGSPIGLPSGVSAAWASNMITISGAPTQSGTFNYSIPLNGGCGAVNAIGTITVTAANTTTAASSNPTVCITSAIPNITHTTTGATGIGAALGLPAGVTAAWASNTITISGTPTESGSFNYSIPLTGGCGSINAVGTITITPANTTTGASSSPTVCINNAITNITHTTTGATGIGSASGLPTGVTASWASNTITISGTPTVSGTFNYSIPLTGSCGSVNAIGTIIVTPANTAGLASSNPTLCINTALVNITHTTTGATGINTASGLPAGVTASWASNTITISGTPTESGTFNYSIPLTGGCANVNATGTITVKAANTTAGASSNPTVCINTALVNITHVTTGATGIGTASGLPAGVTASWASNTITISGTPTSGGTFNYSIPLTGGCSSVNATGSITVTPVNTTTGASSSPTLCINTALINITHTTTGATGIGAASGLPTGVTADWTSNTITISGIPSVSGTFNYNIRLIGGCGTVSAIGTITVKAANTAGSASSTPTVCINNPITNITHTTTGATGIGSASGLPAGVTAVWASNTITISGTPTASGTFNYTIPLTGNCGTVEAAGTITVTPANTAGTASSSPTVCISTAITDITHTTTGATGIGAASGLPSGVTAAWSSNTITISGTPTASGTFDYSIPLTGGCGTVEATGTITVTPANTAGTASSSPIVCISTAIADITHATTGATGIGSASGLPAGVTAAWVSNTITISGTPTESGTFNYSIPLTGGCSNVTATGIITVIPANTAGTASSSPTVCISTAIADITHTTTGATGIGSASGLPAGVAAAWASNTITISGTPTESGIFNYSIPLTGGCSNVNATGTITVTPANTAGIASSSPTVCISTAITAITHTTTGATGIGSASGLPAGVTAAWASNTITISGTPTESGTFNYSIPLTGGCGSVDAIGTITVTPANTAGTASSSPTVCISTAITNITHTTTGATGIGSASGLPAGVTAVWASNTITISGTPSSSGTFNYSIPLTGGCSNVNAVGTITVTPAANAGTLSGASNICVNGTTTFTGNGSSGGSWTSNDGSIATVDAAGIVTGHAVGTVTITYTVSATSPCTAAATATRDVTVASAPNAGTLSGDTEICLGGSTKFIPVGANGTGTWSSTSPGIASIDASTGVVTGESSGIATISYTVTGGAGCSSSTSTVDVTVGVTAGPSAGILTGTQEVCVGESTVFGSSGASAAGAWSTSDPSIASIDGSGAITGLTVGTATITYTVAGGGGCEDAFVSRTITVNPTNTTTAASSNPTVCITSAIPNITHTTTGATGIGAASGLPAGVTAAWVSNTITISGTPTESGSFNYSIPLTGGCGNINAVGTITITPANTTTGASSSPTVCINNAITNITHTTTGATGIGSASGLPAGVTAAWASNTITISGTPTVSGTFNYSIPLTGSCGSVNAIGTINVTPANTAGLASSNPTLCINTALVNITHTTTGATGIDTASGLPAGVTASWASNTITISGTPTESGTFNYSIPLTGGCGSVNATGTITVKAANTTAGASSNPTVCINNAITNITHTTTGATGIGSASGLPAGVTASWASNTITISGTPTSGGTFNYSIPLTGGCSSVNATGSITVTPVNTTTGASSSPTLCINTALINITHTTTGATGIGAASGLPTGVTADWTSNTITISGTPSVSGTFNYNIPLIGGCGTVSAIGTITVKAANTAGSASSTPTVCINNTITNITHTTTGATGIGSASGLPAGVTAVWASNTITISGTPTASGTFNYTIPLTGNCGTVEAAGTITVTPANTAGTASSSPTVCISTAITDITQTTTGATGIGAASGLPAGVTAVWASNTITISGTPTVSGTFDYSIPLTGGCGTVEATGTITVTPANTAGTASSSPIVCINTAIADITHATTGATGIVSASGLPAGVTAAWSSNTITISGTPTESGTFNYSIPLTGGCGTVEATGIITVIPANTAGTASSSPTVCISTAIADIMHTTTGATGIGSASGLPAGVTAAWTSNTITISGTPTESGTFNYSIPLTGGCSNVNATGTITVTPANAAGIASSSPTICISTAITDITHITTGATGIGVASGLPAGVTAAWASNIITISGTPTESGIFNYSIPLTGGCSNVNATGTITVTPANTAGIASSSPTVCINTAITDITHTTTGATGIGSASGLPAGVTAVWASNTITISGTPSSSGTFNYSIPLTGGCSIVNAVGTITVTPANTAGTASSSPSVCINTVLTNITHTTTGATGIGTASGLPVGVTASWGSDMITISGTPTVIGTFNYSIPLLGGCSNVNAAGIITVVSENTAAAASSSPVVCMNTAIADVTHVTAGATGIGTASGLPAGVTAVWASNTITISGTPAEDGTFNYSIPLTGGCGSINATGTITVTAAPNAGVISGNLSLCGSLTTVYSSSQSGGTWSSSDLTIASIDTNTGVLTGISEGKAMIKYTVNGTGGCTDAIAEQEITILSMSVCASLELNKTAVFNDTNNNGIAEAGETITYSFTVKNTGSVNITDITISDPLVTVTGGPISLAPNASDSTTFTAVYTIKQSDVDAGKITNSATATGTNPSGTPVTATSDDPLTPAPGDSTVIDLPQSGKLDLKKTAVFNDTNNNGIAEAGETITYSFTVKNTGNVTITGITINDPLVTVTGGPISLAPNASDSTTFTAVYTIKQSDVDAGKITNSATTTGKDPNNTTVTVTSDDPLTPAPGDSTIIDLPQSGKLDLKKTAVFNDTNNNGIAEAGETITYTFTVKNTGNVTITGITINDPLVAVTGGPISLAPNVSDSTTFTAVYTIKQSDVDAGKITNSATATGTNPSGTPVTATSDDPLTPAPGDSTVIDLPQSGKLDLKKTAVFNDTNNNGIAEVGETITYTFTVKNTGNVTITGITINDPLVAVTGGPISLAPNVSDSTTFTAVYTIKQSDVDAGKITNSATATGKDPNNTTVTVTSDDPLTPAPGDSTVIDLPQSGKLDLKKTAVFNDTNNNGIAEAGETITYSFTVKNTGSVTITGITISDPLVAVTGGPISLAPNVSDSTTFTAVYTIKQSDVDAGKITNSATATGKNPSGTPVTATSDDPLTPAPGDSTVIDLPQSGKLDLKKTAVFNDSNNNGIAEAGETITYSFTVKNTGNVTITGITINDPLVAVTGGPISLAPNASDSTTFTAVYTIKQSDVDAGKITNSATATGTNPSGTPVTATSDDPLTPAPGDSTVIDLPQSGKLDLKKTAVFNDTNNNGIAEAGETITYSFTIKNTGNVTITGITINDPLVTVTGGPISLAPNASDSTTFTAVYTIKQSDVDAGKITNSATAAGKDPNNTTVTATSDDPLTPALGDSTVIDLPQSGKLDLKKTAVFNDTNNNGIAEAGETITYSFTVKNTGNVTITGITINDPLVAVTGGPISLAPNASDSTTFTAVYTIKQSDVDAGKITNSATATGTNPSGTPVTVTSDDPLTPAPGDSTIIDLPQSGNLELMKMAVFNDLNGDGIPEAGETITYTFTVKNIGSVTISNITINDPMVTVTGGPISLAPDAKDNTTFRAVYTVLQSDIDAGQVSNLAIVSGKTPDGTLVTAASDDPMTATPRDRTITPLPQSGKLDFKKTAVFNDENGNKTAEAGETITYSFIVKNTGSVTIKGITINDPLVAVTGGPIDLAPNASDSTTFKAVYKLTQDDVNAEGVTNQALVIGTEAGGIPIAAVSDDPSTPAPEDSTVTLLQPHGAISLKKKGEFNDINGNGSAEAGETITYSFEISNTGAVDLLNVALDDQLEGIVITGKTIPVLAVGATDSTTFKGTYTLTQADINRKQVDNQAVVSANTVKGQKVLAKSDDPLTAAVEDATVIHLKACELIVYDIVSPDGDGKNEELVIEGLDCYTSNKVEIYNRWGIKVFEMENYGTNGNAFNGYSDGRATYKRGQKLPTGTYYYILLVIDSNNTIHEKTGPIYVITD</sequence>
<gene>
    <name evidence="3" type="ORF">B0A81_10155</name>
</gene>
<feature type="region of interest" description="Disordered" evidence="1">
    <location>
        <begin position="5913"/>
        <end position="5933"/>
    </location>
</feature>
<dbReference type="SMART" id="SM00635">
    <property type="entry name" value="BID_2"/>
    <property type="match status" value="4"/>
</dbReference>
<protein>
    <recommendedName>
        <fullName evidence="2">BIG2 domain-containing protein</fullName>
    </recommendedName>
</protein>
<evidence type="ECO:0000313" key="4">
    <source>
        <dbReference type="Proteomes" id="UP000198381"/>
    </source>
</evidence>
<dbReference type="InterPro" id="IPR013783">
    <property type="entry name" value="Ig-like_fold"/>
</dbReference>
<feature type="domain" description="BIG2" evidence="2">
    <location>
        <begin position="4296"/>
        <end position="4367"/>
    </location>
</feature>
<dbReference type="Pfam" id="PF14252">
    <property type="entry name" value="DUF4347"/>
    <property type="match status" value="1"/>
</dbReference>
<accession>A0ABX4CVJ8</accession>
<dbReference type="Gene3D" id="2.60.120.260">
    <property type="entry name" value="Galactose-binding domain-like"/>
    <property type="match status" value="1"/>
</dbReference>